<dbReference type="AlphaFoldDB" id="A0A6J4VSN9"/>
<reference evidence="2" key="1">
    <citation type="submission" date="2020-02" db="EMBL/GenBank/DDBJ databases">
        <authorList>
            <person name="Meier V. D."/>
        </authorList>
    </citation>
    <scope>NUCLEOTIDE SEQUENCE</scope>
    <source>
        <strain evidence="2">AVDCRST_MAG19</strain>
    </source>
</reference>
<feature type="region of interest" description="Disordered" evidence="1">
    <location>
        <begin position="33"/>
        <end position="60"/>
    </location>
</feature>
<sequence>WRSDETDHHRFRRCISSPRLGSTWLLSGSSSTRTRALGTVRRGPLPRDAASFGTSATPAA</sequence>
<gene>
    <name evidence="2" type="ORF">AVDCRST_MAG19-4925</name>
</gene>
<protein>
    <submittedName>
        <fullName evidence="2">Uncharacterized protein</fullName>
    </submittedName>
</protein>
<proteinExistence type="predicted"/>
<evidence type="ECO:0000256" key="1">
    <source>
        <dbReference type="SAM" id="MobiDB-lite"/>
    </source>
</evidence>
<feature type="non-terminal residue" evidence="2">
    <location>
        <position position="1"/>
    </location>
</feature>
<evidence type="ECO:0000313" key="2">
    <source>
        <dbReference type="EMBL" id="CAA9586536.1"/>
    </source>
</evidence>
<organism evidence="2">
    <name type="scientific">uncultured Thermomicrobiales bacterium</name>
    <dbReference type="NCBI Taxonomy" id="1645740"/>
    <lineage>
        <taxon>Bacteria</taxon>
        <taxon>Pseudomonadati</taxon>
        <taxon>Thermomicrobiota</taxon>
        <taxon>Thermomicrobia</taxon>
        <taxon>Thermomicrobiales</taxon>
        <taxon>environmental samples</taxon>
    </lineage>
</organism>
<dbReference type="EMBL" id="CADCWL010000259">
    <property type="protein sequence ID" value="CAA9586536.1"/>
    <property type="molecule type" value="Genomic_DNA"/>
</dbReference>
<name>A0A6J4VSN9_9BACT</name>
<accession>A0A6J4VSN9</accession>
<feature type="non-terminal residue" evidence="2">
    <location>
        <position position="60"/>
    </location>
</feature>